<sequence>MKIGFIGAGNMARAIIAGWLDKKVVAANNIFIHSAHIDRYEPYAKKNGLIACSSNIEVVEHSDIVFLAVKPIILGKVLAEIKATVQMKKPLLVSMAASTSLTDIENEITDSSLEIIRIMPNVNVEIGAGMTAIVGNKNVSEKNLTICERLFASEGKVALIEEKDFSIFSAIAGSSPAFVYFFIDAMARAGVKYGLKKQQATKIAAQTVLGSAQKVLLSDKTPFEMIDEVCSPGGTTIAGLLAMEEAGFMNAVVKGIDATVAKDQGK</sequence>
<feature type="binding site" evidence="8">
    <location>
        <begin position="6"/>
        <end position="11"/>
    </location>
    <ligand>
        <name>NADP(+)</name>
        <dbReference type="ChEBI" id="CHEBI:58349"/>
    </ligand>
</feature>
<comment type="subcellular location">
    <subcellularLocation>
        <location evidence="6">Cytoplasm</location>
    </subcellularLocation>
</comment>
<dbReference type="Pfam" id="PF03807">
    <property type="entry name" value="F420_oxidored"/>
    <property type="match status" value="1"/>
</dbReference>
<dbReference type="FunFam" id="1.10.3730.10:FF:000001">
    <property type="entry name" value="Pyrroline-5-carboxylate reductase"/>
    <property type="match status" value="1"/>
</dbReference>
<evidence type="ECO:0000256" key="2">
    <source>
        <dbReference type="ARBA" id="ARBA00022650"/>
    </source>
</evidence>
<keyword evidence="6" id="KW-0963">Cytoplasm</keyword>
<dbReference type="PIRSF" id="PIRSF000193">
    <property type="entry name" value="Pyrrol-5-carb_rd"/>
    <property type="match status" value="1"/>
</dbReference>
<dbReference type="EC" id="1.5.1.2" evidence="6 7"/>
<accession>A0A9X2FKX4</accession>
<dbReference type="InterPro" id="IPR029036">
    <property type="entry name" value="P5CR_dimer"/>
</dbReference>
<reference evidence="11 12" key="1">
    <citation type="journal article" date="2023" name="Int. J. Syst. Evol. Microbiol.">
        <title>Ligilactobacillus ubinensis sp. nov., a novel species isolated from the wild ferment of a durian fruit (Durio zibethinus).</title>
        <authorList>
            <person name="Heng Y.C."/>
            <person name="Menon N."/>
            <person name="Chen B."/>
            <person name="Loo B.Z.L."/>
            <person name="Wong G.W.J."/>
            <person name="Lim A.C.H."/>
            <person name="Silvaraju S."/>
            <person name="Kittelmann S."/>
        </authorList>
    </citation>
    <scope>NUCLEOTIDE SEQUENCE [LARGE SCALE GENOMIC DNA]</scope>
    <source>
        <strain evidence="11 12">WILCCON 0076</strain>
    </source>
</reference>
<comment type="pathway">
    <text evidence="6">Amino-acid biosynthesis; L-proline biosynthesis; L-proline from L-glutamate 5-semialdehyde: step 1/1.</text>
</comment>
<gene>
    <name evidence="6 11" type="primary">proC</name>
    <name evidence="11" type="ORF">LB941_09165</name>
</gene>
<dbReference type="GO" id="GO:0055129">
    <property type="term" value="P:L-proline biosynthetic process"/>
    <property type="evidence" value="ECO:0007669"/>
    <property type="project" value="UniProtKB-UniRule"/>
</dbReference>
<dbReference type="Gene3D" id="3.40.50.720">
    <property type="entry name" value="NAD(P)-binding Rossmann-like Domain"/>
    <property type="match status" value="1"/>
</dbReference>
<dbReference type="NCBIfam" id="TIGR00112">
    <property type="entry name" value="proC"/>
    <property type="match status" value="1"/>
</dbReference>
<feature type="domain" description="Pyrroline-5-carboxylate reductase dimerisation" evidence="10">
    <location>
        <begin position="162"/>
        <end position="264"/>
    </location>
</feature>
<dbReference type="Gene3D" id="1.10.3730.10">
    <property type="entry name" value="ProC C-terminal domain-like"/>
    <property type="match status" value="1"/>
</dbReference>
<keyword evidence="4 6" id="KW-0560">Oxidoreductase</keyword>
<evidence type="ECO:0000313" key="12">
    <source>
        <dbReference type="Proteomes" id="UP001139006"/>
    </source>
</evidence>
<dbReference type="HAMAP" id="MF_01925">
    <property type="entry name" value="P5C_reductase"/>
    <property type="match status" value="1"/>
</dbReference>
<comment type="catalytic activity">
    <reaction evidence="6">
        <text>L-proline + NAD(+) = (S)-1-pyrroline-5-carboxylate + NADH + 2 H(+)</text>
        <dbReference type="Rhea" id="RHEA:14105"/>
        <dbReference type="ChEBI" id="CHEBI:15378"/>
        <dbReference type="ChEBI" id="CHEBI:17388"/>
        <dbReference type="ChEBI" id="CHEBI:57540"/>
        <dbReference type="ChEBI" id="CHEBI:57945"/>
        <dbReference type="ChEBI" id="CHEBI:60039"/>
        <dbReference type="EC" id="1.5.1.2"/>
    </reaction>
</comment>
<dbReference type="PANTHER" id="PTHR11645">
    <property type="entry name" value="PYRROLINE-5-CARBOXYLATE REDUCTASE"/>
    <property type="match status" value="1"/>
</dbReference>
<dbReference type="EMBL" id="JAIULA010000019">
    <property type="protein sequence ID" value="MCP0887501.1"/>
    <property type="molecule type" value="Genomic_DNA"/>
</dbReference>
<dbReference type="GO" id="GO:0004735">
    <property type="term" value="F:pyrroline-5-carboxylate reductase activity"/>
    <property type="evidence" value="ECO:0007669"/>
    <property type="project" value="UniProtKB-UniRule"/>
</dbReference>
<evidence type="ECO:0000256" key="3">
    <source>
        <dbReference type="ARBA" id="ARBA00022857"/>
    </source>
</evidence>
<evidence type="ECO:0000256" key="5">
    <source>
        <dbReference type="ARBA" id="ARBA00058118"/>
    </source>
</evidence>
<dbReference type="SUPFAM" id="SSF48179">
    <property type="entry name" value="6-phosphogluconate dehydrogenase C-terminal domain-like"/>
    <property type="match status" value="1"/>
</dbReference>
<comment type="catalytic activity">
    <reaction evidence="6">
        <text>L-proline + NADP(+) = (S)-1-pyrroline-5-carboxylate + NADPH + 2 H(+)</text>
        <dbReference type="Rhea" id="RHEA:14109"/>
        <dbReference type="ChEBI" id="CHEBI:15378"/>
        <dbReference type="ChEBI" id="CHEBI:17388"/>
        <dbReference type="ChEBI" id="CHEBI:57783"/>
        <dbReference type="ChEBI" id="CHEBI:58349"/>
        <dbReference type="ChEBI" id="CHEBI:60039"/>
        <dbReference type="EC" id="1.5.1.2"/>
    </reaction>
</comment>
<dbReference type="Proteomes" id="UP001139006">
    <property type="component" value="Unassembled WGS sequence"/>
</dbReference>
<dbReference type="InterPro" id="IPR000304">
    <property type="entry name" value="Pyrroline-COOH_reductase"/>
</dbReference>
<evidence type="ECO:0000259" key="10">
    <source>
        <dbReference type="Pfam" id="PF14748"/>
    </source>
</evidence>
<organism evidence="11 12">
    <name type="scientific">Ligilactobacillus ubinensis</name>
    <dbReference type="NCBI Taxonomy" id="2876789"/>
    <lineage>
        <taxon>Bacteria</taxon>
        <taxon>Bacillati</taxon>
        <taxon>Bacillota</taxon>
        <taxon>Bacilli</taxon>
        <taxon>Lactobacillales</taxon>
        <taxon>Lactobacillaceae</taxon>
        <taxon>Ligilactobacillus</taxon>
    </lineage>
</organism>
<dbReference type="InterPro" id="IPR008927">
    <property type="entry name" value="6-PGluconate_DH-like_C_sf"/>
</dbReference>
<proteinExistence type="inferred from homology"/>
<dbReference type="PANTHER" id="PTHR11645:SF0">
    <property type="entry name" value="PYRROLINE-5-CARBOXYLATE REDUCTASE 3"/>
    <property type="match status" value="1"/>
</dbReference>
<evidence type="ECO:0000256" key="1">
    <source>
        <dbReference type="ARBA" id="ARBA00005525"/>
    </source>
</evidence>
<dbReference type="GO" id="GO:0005737">
    <property type="term" value="C:cytoplasm"/>
    <property type="evidence" value="ECO:0007669"/>
    <property type="project" value="UniProtKB-SubCell"/>
</dbReference>
<keyword evidence="12" id="KW-1185">Reference proteome</keyword>
<keyword evidence="3 6" id="KW-0521">NADP</keyword>
<feature type="binding site" evidence="8">
    <location>
        <position position="55"/>
    </location>
    <ligand>
        <name>NADPH</name>
        <dbReference type="ChEBI" id="CHEBI:57783"/>
    </ligand>
</feature>
<evidence type="ECO:0000256" key="6">
    <source>
        <dbReference type="HAMAP-Rule" id="MF_01925"/>
    </source>
</evidence>
<comment type="caution">
    <text evidence="11">The sequence shown here is derived from an EMBL/GenBank/DDBJ whole genome shotgun (WGS) entry which is preliminary data.</text>
</comment>
<keyword evidence="2 6" id="KW-0641">Proline biosynthesis</keyword>
<evidence type="ECO:0000256" key="7">
    <source>
        <dbReference type="NCBIfam" id="TIGR00112"/>
    </source>
</evidence>
<evidence type="ECO:0000313" key="11">
    <source>
        <dbReference type="EMBL" id="MCP0887501.1"/>
    </source>
</evidence>
<keyword evidence="6" id="KW-0028">Amino-acid biosynthesis</keyword>
<comment type="function">
    <text evidence="5 6">Catalyzes the reduction of 1-pyrroline-5-carboxylate (PCA) to L-proline.</text>
</comment>
<comment type="similarity">
    <text evidence="1 6">Belongs to the pyrroline-5-carboxylate reductase family.</text>
</comment>
<evidence type="ECO:0000256" key="8">
    <source>
        <dbReference type="PIRSR" id="PIRSR000193-1"/>
    </source>
</evidence>
<evidence type="ECO:0000256" key="4">
    <source>
        <dbReference type="ARBA" id="ARBA00023002"/>
    </source>
</evidence>
<feature type="binding site" evidence="8">
    <location>
        <position position="34"/>
    </location>
    <ligand>
        <name>NADP(+)</name>
        <dbReference type="ChEBI" id="CHEBI:58349"/>
    </ligand>
</feature>
<dbReference type="InterPro" id="IPR036291">
    <property type="entry name" value="NAD(P)-bd_dom_sf"/>
</dbReference>
<dbReference type="InterPro" id="IPR028939">
    <property type="entry name" value="P5C_Rdtase_cat_N"/>
</dbReference>
<feature type="domain" description="Pyrroline-5-carboxylate reductase catalytic N-terminal" evidence="9">
    <location>
        <begin position="2"/>
        <end position="97"/>
    </location>
</feature>
<dbReference type="SUPFAM" id="SSF51735">
    <property type="entry name" value="NAD(P)-binding Rossmann-fold domains"/>
    <property type="match status" value="1"/>
</dbReference>
<feature type="binding site" evidence="8">
    <location>
        <begin position="68"/>
        <end position="71"/>
    </location>
    <ligand>
        <name>NADP(+)</name>
        <dbReference type="ChEBI" id="CHEBI:58349"/>
    </ligand>
</feature>
<protein>
    <recommendedName>
        <fullName evidence="6 7">Pyrroline-5-carboxylate reductase</fullName>
        <shortName evidence="6">P5C reductase</shortName>
        <shortName evidence="6">P5CR</shortName>
        <ecNumber evidence="6 7">1.5.1.2</ecNumber>
    </recommendedName>
    <alternativeName>
        <fullName evidence="6">PCA reductase</fullName>
    </alternativeName>
</protein>
<name>A0A9X2FKX4_9LACO</name>
<evidence type="ECO:0000259" key="9">
    <source>
        <dbReference type="Pfam" id="PF03807"/>
    </source>
</evidence>
<dbReference type="RefSeq" id="WP_253361426.1">
    <property type="nucleotide sequence ID" value="NZ_JAIULA010000019.1"/>
</dbReference>
<dbReference type="AlphaFoldDB" id="A0A9X2FKX4"/>
<dbReference type="Pfam" id="PF14748">
    <property type="entry name" value="P5CR_dimer"/>
    <property type="match status" value="1"/>
</dbReference>